<evidence type="ECO:0000256" key="1">
    <source>
        <dbReference type="SAM" id="SignalP"/>
    </source>
</evidence>
<dbReference type="Gene3D" id="2.120.10.30">
    <property type="entry name" value="TolB, C-terminal domain"/>
    <property type="match status" value="1"/>
</dbReference>
<feature type="chain" id="PRO_5013371486" evidence="1">
    <location>
        <begin position="21"/>
        <end position="297"/>
    </location>
</feature>
<protein>
    <submittedName>
        <fullName evidence="2">WD40-like Beta Propeller Repeat</fullName>
    </submittedName>
</protein>
<reference evidence="2 3" key="1">
    <citation type="submission" date="2017-06" db="EMBL/GenBank/DDBJ databases">
        <authorList>
            <person name="Kim H.J."/>
            <person name="Triplett B.A."/>
        </authorList>
    </citation>
    <scope>NUCLEOTIDE SEQUENCE [LARGE SCALE GENOMIC DNA]</scope>
    <source>
        <strain evidence="2 3">DSM 25597</strain>
    </source>
</reference>
<dbReference type="Proteomes" id="UP000198379">
    <property type="component" value="Unassembled WGS sequence"/>
</dbReference>
<gene>
    <name evidence="2" type="ORF">SAMN06265376_103358</name>
</gene>
<organism evidence="2 3">
    <name type="scientific">Dokdonia pacifica</name>
    <dbReference type="NCBI Taxonomy" id="1627892"/>
    <lineage>
        <taxon>Bacteria</taxon>
        <taxon>Pseudomonadati</taxon>
        <taxon>Bacteroidota</taxon>
        <taxon>Flavobacteriia</taxon>
        <taxon>Flavobacteriales</taxon>
        <taxon>Flavobacteriaceae</taxon>
        <taxon>Dokdonia</taxon>
    </lineage>
</organism>
<name>A0A238ZMA2_9FLAO</name>
<accession>A0A238ZMA2</accession>
<dbReference type="SUPFAM" id="SSF82171">
    <property type="entry name" value="DPP6 N-terminal domain-like"/>
    <property type="match status" value="1"/>
</dbReference>
<keyword evidence="1" id="KW-0732">Signal</keyword>
<proteinExistence type="predicted"/>
<feature type="signal peptide" evidence="1">
    <location>
        <begin position="1"/>
        <end position="20"/>
    </location>
</feature>
<keyword evidence="3" id="KW-1185">Reference proteome</keyword>
<dbReference type="InterPro" id="IPR011659">
    <property type="entry name" value="WD40"/>
</dbReference>
<dbReference type="EMBL" id="FZNY01000003">
    <property type="protein sequence ID" value="SNR84535.1"/>
    <property type="molecule type" value="Genomic_DNA"/>
</dbReference>
<sequence length="297" mass="33761">MRLFLCCFLCSLCIPFMAYAQQVNPAFTYLGQKPPTVQPKIFAPEIISKKGEYEFGSVFNKDATQFFYGVQLGGRTVICYSELKGNTWTTPITILSNPKYGFNDPFLSPDEQRLYFISQKALDGSGAKEDHDIWYVERQGNSWSEPINAGPNINSPSEEYYISFTKEGTMYFSSNKNQNHFDIYTSESKNGEFQEAIKLGPSINTTSYEADVFVDPNEKYVIFCATRSEGLGRGDLYISFKNPDGSWTKSINMGTTINTEGHELCPFVSKDGKYFFYTSNQDIYWVSTEVIEELRGK</sequence>
<dbReference type="AlphaFoldDB" id="A0A238ZMA2"/>
<evidence type="ECO:0000313" key="2">
    <source>
        <dbReference type="EMBL" id="SNR84535.1"/>
    </source>
</evidence>
<dbReference type="CDD" id="cd15482">
    <property type="entry name" value="Sialidase_non-viral"/>
    <property type="match status" value="1"/>
</dbReference>
<dbReference type="Pfam" id="PF07676">
    <property type="entry name" value="PD40"/>
    <property type="match status" value="4"/>
</dbReference>
<evidence type="ECO:0000313" key="3">
    <source>
        <dbReference type="Proteomes" id="UP000198379"/>
    </source>
</evidence>
<dbReference type="InterPro" id="IPR011042">
    <property type="entry name" value="6-blade_b-propeller_TolB-like"/>
</dbReference>